<comment type="caution">
    <text evidence="1">The sequence shown here is derived from an EMBL/GenBank/DDBJ whole genome shotgun (WGS) entry which is preliminary data.</text>
</comment>
<accession>A0A2I1H4X9</accession>
<dbReference type="VEuPathDB" id="FungiDB:RhiirA1_468767"/>
<evidence type="ECO:0000313" key="1">
    <source>
        <dbReference type="EMBL" id="PKY53929.1"/>
    </source>
</evidence>
<dbReference type="EMBL" id="LLXI01001491">
    <property type="protein sequence ID" value="PKY53929.1"/>
    <property type="molecule type" value="Genomic_DNA"/>
</dbReference>
<evidence type="ECO:0000313" key="2">
    <source>
        <dbReference type="Proteomes" id="UP000234323"/>
    </source>
</evidence>
<keyword evidence="2" id="KW-1185">Reference proteome</keyword>
<protein>
    <submittedName>
        <fullName evidence="1">Uncharacterized protein</fullName>
    </submittedName>
</protein>
<sequence length="240" mass="28344">MFIIHSNTQEKIGDINFDIYMNGKYCYITDLQYQKIKHAITRSTKKNLAKQYGLYLEKNILDHLIRNQHVQTPQDPFHCLAGLVRRLLNETFNSMNCEGHNSYWINDSLRLTMIIPYILTCTINYRHYKVEVFTHIKNDYLLSSQVQVPEIIVNCWVKMAKACKYVFKTPYIINTDYNDYTILRKILERAIVALLKVFSTVFLKLPNIHAFRHLVVRSVDALSGYPYGYLDIRMAVLYDR</sequence>
<gene>
    <name evidence="1" type="ORF">RhiirA4_472423</name>
</gene>
<proteinExistence type="predicted"/>
<name>A0A2I1H4X9_9GLOM</name>
<organism evidence="1 2">
    <name type="scientific">Rhizophagus irregularis</name>
    <dbReference type="NCBI Taxonomy" id="588596"/>
    <lineage>
        <taxon>Eukaryota</taxon>
        <taxon>Fungi</taxon>
        <taxon>Fungi incertae sedis</taxon>
        <taxon>Mucoromycota</taxon>
        <taxon>Glomeromycotina</taxon>
        <taxon>Glomeromycetes</taxon>
        <taxon>Glomerales</taxon>
        <taxon>Glomeraceae</taxon>
        <taxon>Rhizophagus</taxon>
    </lineage>
</organism>
<dbReference type="AlphaFoldDB" id="A0A2I1H4X9"/>
<dbReference type="Proteomes" id="UP000234323">
    <property type="component" value="Unassembled WGS sequence"/>
</dbReference>
<reference evidence="1 2" key="1">
    <citation type="submission" date="2015-10" db="EMBL/GenBank/DDBJ databases">
        <title>Genome analyses suggest a sexual origin of heterokaryosis in a supposedly ancient asexual fungus.</title>
        <authorList>
            <person name="Ropars J."/>
            <person name="Sedzielewska K."/>
            <person name="Noel J."/>
            <person name="Charron P."/>
            <person name="Farinelli L."/>
            <person name="Marton T."/>
            <person name="Kruger M."/>
            <person name="Pelin A."/>
            <person name="Brachmann A."/>
            <person name="Corradi N."/>
        </authorList>
    </citation>
    <scope>NUCLEOTIDE SEQUENCE [LARGE SCALE GENOMIC DNA]</scope>
    <source>
        <strain evidence="1 2">A4</strain>
    </source>
</reference>